<dbReference type="PROSITE" id="PS50883">
    <property type="entry name" value="EAL"/>
    <property type="match status" value="1"/>
</dbReference>
<dbReference type="InterPro" id="IPR035938">
    <property type="entry name" value="Hemerythrin-like_sf"/>
</dbReference>
<dbReference type="OrthoDB" id="9804951at2"/>
<dbReference type="CDD" id="cd12107">
    <property type="entry name" value="Hemerythrin"/>
    <property type="match status" value="1"/>
</dbReference>
<dbReference type="Gene3D" id="3.30.450.20">
    <property type="entry name" value="PAS domain"/>
    <property type="match status" value="1"/>
</dbReference>
<keyword evidence="2" id="KW-0479">Metal-binding</keyword>
<feature type="domain" description="GGDEF" evidence="5">
    <location>
        <begin position="365"/>
        <end position="499"/>
    </location>
</feature>
<evidence type="ECO:0000256" key="2">
    <source>
        <dbReference type="ARBA" id="ARBA00022723"/>
    </source>
</evidence>
<keyword evidence="3" id="KW-0408">Iron</keyword>
<proteinExistence type="inferred from homology"/>
<dbReference type="InterPro" id="IPR012827">
    <property type="entry name" value="Hemerythrin_metal-bd"/>
</dbReference>
<dbReference type="Gene3D" id="3.20.20.450">
    <property type="entry name" value="EAL domain"/>
    <property type="match status" value="1"/>
</dbReference>
<dbReference type="SMART" id="SM00052">
    <property type="entry name" value="EAL"/>
    <property type="match status" value="1"/>
</dbReference>
<dbReference type="Pfam" id="PF00990">
    <property type="entry name" value="GGDEF"/>
    <property type="match status" value="1"/>
</dbReference>
<accession>A0A1I4S1W0</accession>
<dbReference type="STRING" id="1720063.SAMN05216217_108125"/>
<dbReference type="NCBIfam" id="NF033749">
    <property type="entry name" value="bact_hemeryth"/>
    <property type="match status" value="1"/>
</dbReference>
<dbReference type="SUPFAM" id="SSF55073">
    <property type="entry name" value="Nucleotide cyclase"/>
    <property type="match status" value="1"/>
</dbReference>
<dbReference type="InterPro" id="IPR000014">
    <property type="entry name" value="PAS"/>
</dbReference>
<dbReference type="InterPro" id="IPR035965">
    <property type="entry name" value="PAS-like_dom_sf"/>
</dbReference>
<dbReference type="Pfam" id="PF01814">
    <property type="entry name" value="Hemerythrin"/>
    <property type="match status" value="1"/>
</dbReference>
<dbReference type="InterPro" id="IPR035919">
    <property type="entry name" value="EAL_sf"/>
</dbReference>
<dbReference type="PROSITE" id="PS50887">
    <property type="entry name" value="GGDEF"/>
    <property type="match status" value="1"/>
</dbReference>
<dbReference type="CDD" id="cd01948">
    <property type="entry name" value="EAL"/>
    <property type="match status" value="1"/>
</dbReference>
<evidence type="ECO:0000313" key="6">
    <source>
        <dbReference type="EMBL" id="SFM58526.1"/>
    </source>
</evidence>
<protein>
    <submittedName>
        <fullName evidence="6">Diguanylate cyclase (GGDEF) domain-containing protein/hemerythrin-like metal-binding domain protein</fullName>
    </submittedName>
</protein>
<dbReference type="InterPro" id="IPR000160">
    <property type="entry name" value="GGDEF_dom"/>
</dbReference>
<dbReference type="InterPro" id="IPR052155">
    <property type="entry name" value="Biofilm_reg_signaling"/>
</dbReference>
<dbReference type="Pfam" id="PF13188">
    <property type="entry name" value="PAS_8"/>
    <property type="match status" value="1"/>
</dbReference>
<dbReference type="SUPFAM" id="SSF141868">
    <property type="entry name" value="EAL domain-like"/>
    <property type="match status" value="1"/>
</dbReference>
<organism evidence="6 7">
    <name type="scientific">Halopseudomonas yangmingensis</name>
    <dbReference type="NCBI Taxonomy" id="1720063"/>
    <lineage>
        <taxon>Bacteria</taxon>
        <taxon>Pseudomonadati</taxon>
        <taxon>Pseudomonadota</taxon>
        <taxon>Gammaproteobacteria</taxon>
        <taxon>Pseudomonadales</taxon>
        <taxon>Pseudomonadaceae</taxon>
        <taxon>Halopseudomonas</taxon>
    </lineage>
</organism>
<reference evidence="7" key="1">
    <citation type="submission" date="2016-10" db="EMBL/GenBank/DDBJ databases">
        <authorList>
            <person name="Varghese N."/>
            <person name="Submissions S."/>
        </authorList>
    </citation>
    <scope>NUCLEOTIDE SEQUENCE [LARGE SCALE GENOMIC DNA]</scope>
    <source>
        <strain evidence="7">DSM 24213</strain>
    </source>
</reference>
<dbReference type="InterPro" id="IPR029787">
    <property type="entry name" value="Nucleotide_cyclase"/>
</dbReference>
<dbReference type="AlphaFoldDB" id="A0A1I4S1W0"/>
<dbReference type="SMART" id="SM00267">
    <property type="entry name" value="GGDEF"/>
    <property type="match status" value="1"/>
</dbReference>
<dbReference type="InterPro" id="IPR001633">
    <property type="entry name" value="EAL_dom"/>
</dbReference>
<comment type="similarity">
    <text evidence="1">Belongs to the hemerythrin family.</text>
</comment>
<evidence type="ECO:0000259" key="4">
    <source>
        <dbReference type="PROSITE" id="PS50883"/>
    </source>
</evidence>
<evidence type="ECO:0000256" key="1">
    <source>
        <dbReference type="ARBA" id="ARBA00010587"/>
    </source>
</evidence>
<dbReference type="NCBIfam" id="TIGR00254">
    <property type="entry name" value="GGDEF"/>
    <property type="match status" value="1"/>
</dbReference>
<gene>
    <name evidence="6" type="ORF">SAMN05216217_108125</name>
</gene>
<dbReference type="GO" id="GO:0046872">
    <property type="term" value="F:metal ion binding"/>
    <property type="evidence" value="ECO:0007669"/>
    <property type="project" value="UniProtKB-KW"/>
</dbReference>
<name>A0A1I4S1W0_9GAMM</name>
<evidence type="ECO:0000259" key="5">
    <source>
        <dbReference type="PROSITE" id="PS50887"/>
    </source>
</evidence>
<keyword evidence="7" id="KW-1185">Reference proteome</keyword>
<dbReference type="NCBIfam" id="TIGR02481">
    <property type="entry name" value="hemeryth_dom"/>
    <property type="match status" value="1"/>
</dbReference>
<dbReference type="Gene3D" id="1.20.120.50">
    <property type="entry name" value="Hemerythrin-like"/>
    <property type="match status" value="1"/>
</dbReference>
<evidence type="ECO:0000313" key="7">
    <source>
        <dbReference type="Proteomes" id="UP000243629"/>
    </source>
</evidence>
<evidence type="ECO:0000256" key="3">
    <source>
        <dbReference type="ARBA" id="ARBA00023004"/>
    </source>
</evidence>
<dbReference type="PANTHER" id="PTHR44757:SF2">
    <property type="entry name" value="BIOFILM ARCHITECTURE MAINTENANCE PROTEIN MBAA"/>
    <property type="match status" value="1"/>
</dbReference>
<feature type="domain" description="EAL" evidence="4">
    <location>
        <begin position="507"/>
        <end position="761"/>
    </location>
</feature>
<dbReference type="SUPFAM" id="SSF55785">
    <property type="entry name" value="PYP-like sensor domain (PAS domain)"/>
    <property type="match status" value="1"/>
</dbReference>
<dbReference type="EMBL" id="FOUI01000008">
    <property type="protein sequence ID" value="SFM58526.1"/>
    <property type="molecule type" value="Genomic_DNA"/>
</dbReference>
<dbReference type="PANTHER" id="PTHR44757">
    <property type="entry name" value="DIGUANYLATE CYCLASE DGCP"/>
    <property type="match status" value="1"/>
</dbReference>
<sequence>MNEEAVGPAATRDELQLFPWRDEFDTGIELIDLQHRQLVALLNSLAQHFVRGASHTDLLTLLDQLTDYADYHFSSEESIWQEHLASEPEFSSHCQSHAEFFHQIKTLQSAEGDAGKLLEQLLEFLTRWLVFHILDSDKRLALTVHALQQGCNAVEARTHAERQLGGNQRKLIRVLLDMYSQLTGRTLDLMRERLARQQAELSRDLLQGALEDHRQHKGENQIQELFDHLKLAVMLCRKSDGLILRANPAASELTGLPLQRLLAIPAQTLLGIDLQFDDQAAFKDQHVQLQRADGECINVTVRQSSLQLQRHGDCAALLVYNRQQQQLEQQQLERLAYTDHLTGLANRPSITRSITRAMGNLQPGQRLAVIYFDLDNFRTINDAHGEIVGNRLLRWVGQRWQSHLGVQRPLARIGGDEFIALIPDSEDGERFTRLLKRLLRTLDTPFAVGHHSYRVTASAGVSFYPQSGPADADMLIRQADQAMYKAKMNGIPFQLFDDQQERQLRDQQQTLSRLRLALQRRELILHYQPKVNLCNGRITGVEALLRWEHPHDGLLPPAAFLPLIEDDPLSIAVGDWVLEQALRQLEGWHSEGLELPISVNVAAMQLQDPNFVEKLTRLLASHPRINPALLELEVLESSAIADMQQALQTLRDCKALGVQLALDDFGTGYSSLSYLKQLPVQTLKIDRSFVRDMLSDPDDLNILQGIISLAQAFGLKVIAEGVENPEQGSRLIALGCLHAQGYFIARPMPAAALIDWMREWKPVAAWQVATSDYQL</sequence>
<dbReference type="Pfam" id="PF00563">
    <property type="entry name" value="EAL"/>
    <property type="match status" value="1"/>
</dbReference>
<dbReference type="Gene3D" id="3.30.70.270">
    <property type="match status" value="1"/>
</dbReference>
<dbReference type="Proteomes" id="UP000243629">
    <property type="component" value="Unassembled WGS sequence"/>
</dbReference>
<dbReference type="InterPro" id="IPR012312">
    <property type="entry name" value="Hemerythrin-like"/>
</dbReference>
<dbReference type="InterPro" id="IPR043128">
    <property type="entry name" value="Rev_trsase/Diguanyl_cyclase"/>
</dbReference>
<dbReference type="CDD" id="cd01949">
    <property type="entry name" value="GGDEF"/>
    <property type="match status" value="1"/>
</dbReference>
<dbReference type="RefSeq" id="WP_093475900.1">
    <property type="nucleotide sequence ID" value="NZ_FOUI01000008.1"/>
</dbReference>
<dbReference type="SUPFAM" id="SSF47188">
    <property type="entry name" value="Hemerythrin-like"/>
    <property type="match status" value="1"/>
</dbReference>